<accession>A0AAV7MC61</accession>
<protein>
    <recommendedName>
        <fullName evidence="3">Retrotransposon gag domain-containing protein</fullName>
    </recommendedName>
</protein>
<proteinExistence type="predicted"/>
<gene>
    <name evidence="1" type="ORF">NDU88_002817</name>
</gene>
<reference evidence="1" key="1">
    <citation type="journal article" date="2022" name="bioRxiv">
        <title>Sequencing and chromosome-scale assembly of the giantPleurodeles waltlgenome.</title>
        <authorList>
            <person name="Brown T."/>
            <person name="Elewa A."/>
            <person name="Iarovenko S."/>
            <person name="Subramanian E."/>
            <person name="Araus A.J."/>
            <person name="Petzold A."/>
            <person name="Susuki M."/>
            <person name="Suzuki K.-i.T."/>
            <person name="Hayashi T."/>
            <person name="Toyoda A."/>
            <person name="Oliveira C."/>
            <person name="Osipova E."/>
            <person name="Leigh N.D."/>
            <person name="Simon A."/>
            <person name="Yun M.H."/>
        </authorList>
    </citation>
    <scope>NUCLEOTIDE SEQUENCE</scope>
    <source>
        <strain evidence="1">20211129_DDA</strain>
        <tissue evidence="1">Liver</tissue>
    </source>
</reference>
<keyword evidence="2" id="KW-1185">Reference proteome</keyword>
<name>A0AAV7MC61_PLEWA</name>
<sequence length="218" mass="25357">MQNVTAPPFFLSSPGEPPIKWSKWKRVFERYAKVCGTSLSAERCTALLLHRLGSEGQEIFDHLPDIPDSKAINLNEFEICIRKLDMHYRPKISTILERYYFGKRLKIEGESVENYVTDLRRLASSCKFGLLTDERIRDQFMLGCNIEKIQEELWLKYEPSLDDVLVVAKRIEHSLKCVDFIKKVASTGDSSEVVYSINESKKKMRSIREKKSEELFLQ</sequence>
<dbReference type="AlphaFoldDB" id="A0AAV7MC61"/>
<dbReference type="EMBL" id="JANPWB010000014">
    <property type="protein sequence ID" value="KAJ1097700.1"/>
    <property type="molecule type" value="Genomic_DNA"/>
</dbReference>
<dbReference type="Proteomes" id="UP001066276">
    <property type="component" value="Chromosome 10"/>
</dbReference>
<comment type="caution">
    <text evidence="1">The sequence shown here is derived from an EMBL/GenBank/DDBJ whole genome shotgun (WGS) entry which is preliminary data.</text>
</comment>
<organism evidence="1 2">
    <name type="scientific">Pleurodeles waltl</name>
    <name type="common">Iberian ribbed newt</name>
    <dbReference type="NCBI Taxonomy" id="8319"/>
    <lineage>
        <taxon>Eukaryota</taxon>
        <taxon>Metazoa</taxon>
        <taxon>Chordata</taxon>
        <taxon>Craniata</taxon>
        <taxon>Vertebrata</taxon>
        <taxon>Euteleostomi</taxon>
        <taxon>Amphibia</taxon>
        <taxon>Batrachia</taxon>
        <taxon>Caudata</taxon>
        <taxon>Salamandroidea</taxon>
        <taxon>Salamandridae</taxon>
        <taxon>Pleurodelinae</taxon>
        <taxon>Pleurodeles</taxon>
    </lineage>
</organism>
<evidence type="ECO:0000313" key="2">
    <source>
        <dbReference type="Proteomes" id="UP001066276"/>
    </source>
</evidence>
<dbReference type="PANTHER" id="PTHR33198">
    <property type="entry name" value="ANK_REP_REGION DOMAIN-CONTAINING PROTEIN-RELATED"/>
    <property type="match status" value="1"/>
</dbReference>
<evidence type="ECO:0000313" key="1">
    <source>
        <dbReference type="EMBL" id="KAJ1097700.1"/>
    </source>
</evidence>
<evidence type="ECO:0008006" key="3">
    <source>
        <dbReference type="Google" id="ProtNLM"/>
    </source>
</evidence>